<feature type="domain" description="Transposase TnpC homeodomain" evidence="4">
    <location>
        <begin position="82"/>
        <end position="161"/>
    </location>
</feature>
<dbReference type="PANTHER" id="PTHR33678">
    <property type="entry name" value="BLL1576 PROTEIN"/>
    <property type="match status" value="1"/>
</dbReference>
<dbReference type="OrthoDB" id="9800877at2"/>
<organism evidence="5 6">
    <name type="scientific">Vineibacter terrae</name>
    <dbReference type="NCBI Taxonomy" id="2586908"/>
    <lineage>
        <taxon>Bacteria</taxon>
        <taxon>Pseudomonadati</taxon>
        <taxon>Pseudomonadota</taxon>
        <taxon>Alphaproteobacteria</taxon>
        <taxon>Hyphomicrobiales</taxon>
        <taxon>Vineibacter</taxon>
    </lineage>
</organism>
<reference evidence="5 6" key="1">
    <citation type="submission" date="2019-06" db="EMBL/GenBank/DDBJ databases">
        <title>New taxonomy in bacterial strain CC-CFT640, isolated from vineyard.</title>
        <authorList>
            <person name="Lin S.-Y."/>
            <person name="Tsai C.-F."/>
            <person name="Young C.-C."/>
        </authorList>
    </citation>
    <scope>NUCLEOTIDE SEQUENCE [LARGE SCALE GENOMIC DNA]</scope>
    <source>
        <strain evidence="5 6">CC-CFT640</strain>
    </source>
</reference>
<dbReference type="InterPro" id="IPR024463">
    <property type="entry name" value="Transposase_TnpC_homeodom"/>
</dbReference>
<evidence type="ECO:0000259" key="3">
    <source>
        <dbReference type="Pfam" id="PF13005"/>
    </source>
</evidence>
<dbReference type="InterPro" id="IPR052344">
    <property type="entry name" value="Transposase-related"/>
</dbReference>
<feature type="domain" description="Transposase IS66 zinc-finger binding" evidence="3">
    <location>
        <begin position="167"/>
        <end position="211"/>
    </location>
</feature>
<proteinExistence type="predicted"/>
<keyword evidence="6" id="KW-1185">Reference proteome</keyword>
<gene>
    <name evidence="5" type="ORF">FHP25_08680</name>
</gene>
<dbReference type="Pfam" id="PF13005">
    <property type="entry name" value="zf-IS66"/>
    <property type="match status" value="1"/>
</dbReference>
<sequence length="490" mass="54315">MRCACRRRRWRREGLRIAALHRARYTPGRACGLLPPMSTASTSEIEALRALLQAERSKVEQLEAERQAQGDVLAQRERTIEQLRQVIRELQRHRFGRRSEKLGADQLALALEDMEQQLAEAEAAQAETAKASGAVPAAPHVRRPRQVNRSALPEHLPREEVLLDIADKTCPCCRGVLHCIGAERSEQLDVVPARLRMRVTVRPKYACRACGEAIVQAPAPARLIPGGLPTDALVAHVAVAKYADHTPLYRQAQIFARQGIALDRSTMADWMGIAAFMARALHARMLALLMTSARLFADETTAPVLDPGRGRTKTGKFWAYARDDRPWGGSDPPGVVYVYAPDRKAIRPAAHLAGFAGILQVDGYSAYPAALDGKVTFAFCWAHVRRHFYELHDPRAGTFSPIAGEALRRIAELYLIEPDIGRLDTGQRRTSASNEQGHDHDSARTTVMVWSGGRLIGRQESWRGETTAKQIDCARMFDLCIAPSGGYVDF</sequence>
<dbReference type="EMBL" id="VDUZ01000007">
    <property type="protein sequence ID" value="TXL78253.1"/>
    <property type="molecule type" value="Genomic_DNA"/>
</dbReference>
<feature type="coiled-coil region" evidence="1">
    <location>
        <begin position="45"/>
        <end position="131"/>
    </location>
</feature>
<evidence type="ECO:0000313" key="5">
    <source>
        <dbReference type="EMBL" id="TXL78253.1"/>
    </source>
</evidence>
<accession>A0A5C8PRS7</accession>
<feature type="domain" description="Transposase IS66 central" evidence="2">
    <location>
        <begin position="227"/>
        <end position="431"/>
    </location>
</feature>
<evidence type="ECO:0000256" key="1">
    <source>
        <dbReference type="SAM" id="Coils"/>
    </source>
</evidence>
<evidence type="ECO:0000259" key="2">
    <source>
        <dbReference type="Pfam" id="PF03050"/>
    </source>
</evidence>
<dbReference type="InterPro" id="IPR004291">
    <property type="entry name" value="Transposase_IS66_central"/>
</dbReference>
<dbReference type="AlphaFoldDB" id="A0A5C8PRS7"/>
<evidence type="ECO:0000259" key="4">
    <source>
        <dbReference type="Pfam" id="PF13007"/>
    </source>
</evidence>
<dbReference type="PANTHER" id="PTHR33678:SF1">
    <property type="entry name" value="BLL1576 PROTEIN"/>
    <property type="match status" value="1"/>
</dbReference>
<keyword evidence="1" id="KW-0175">Coiled coil</keyword>
<name>A0A5C8PRS7_9HYPH</name>
<dbReference type="InterPro" id="IPR024474">
    <property type="entry name" value="Znf_dom_IS66"/>
</dbReference>
<evidence type="ECO:0000313" key="6">
    <source>
        <dbReference type="Proteomes" id="UP000321638"/>
    </source>
</evidence>
<protein>
    <submittedName>
        <fullName evidence="5">IS66 family transposase</fullName>
    </submittedName>
</protein>
<dbReference type="Proteomes" id="UP000321638">
    <property type="component" value="Unassembled WGS sequence"/>
</dbReference>
<dbReference type="Pfam" id="PF03050">
    <property type="entry name" value="DDE_Tnp_IS66"/>
    <property type="match status" value="1"/>
</dbReference>
<dbReference type="NCBIfam" id="NF033517">
    <property type="entry name" value="transpos_IS66"/>
    <property type="match status" value="1"/>
</dbReference>
<comment type="caution">
    <text evidence="5">The sequence shown here is derived from an EMBL/GenBank/DDBJ whole genome shotgun (WGS) entry which is preliminary data.</text>
</comment>
<dbReference type="Pfam" id="PF13007">
    <property type="entry name" value="LZ_Tnp_IS66"/>
    <property type="match status" value="1"/>
</dbReference>